<dbReference type="Proteomes" id="UP000319894">
    <property type="component" value="Unassembled WGS sequence"/>
</dbReference>
<name>A0A554N849_9EURY</name>
<evidence type="ECO:0000313" key="1">
    <source>
        <dbReference type="EMBL" id="TSD13577.1"/>
    </source>
</evidence>
<keyword evidence="2" id="KW-1185">Reference proteome</keyword>
<dbReference type="InParanoid" id="A0A554N849"/>
<reference evidence="1 2" key="1">
    <citation type="submission" date="2018-06" db="EMBL/GenBank/DDBJ databases">
        <title>Natronomonas sp. F16-60 a new haloarchaeon isolated from a solar saltern of Isla Cristina, Huelva, Spain.</title>
        <authorList>
            <person name="Duran-Viseras A."/>
            <person name="Sanchez-Porro C."/>
            <person name="Ventosa A."/>
        </authorList>
    </citation>
    <scope>NUCLEOTIDE SEQUENCE [LARGE SCALE GENOMIC DNA]</scope>
    <source>
        <strain evidence="1 2">F16-60</strain>
    </source>
</reference>
<gene>
    <name evidence="1" type="ORF">DP107_12260</name>
</gene>
<evidence type="ECO:0000313" key="2">
    <source>
        <dbReference type="Proteomes" id="UP000319894"/>
    </source>
</evidence>
<accession>A0A554N849</accession>
<proteinExistence type="predicted"/>
<comment type="caution">
    <text evidence="1">The sequence shown here is derived from an EMBL/GenBank/DDBJ whole genome shotgun (WGS) entry which is preliminary data.</text>
</comment>
<organism evidence="1 2">
    <name type="scientific">Haloglomus irregulare</name>
    <dbReference type="NCBI Taxonomy" id="2234134"/>
    <lineage>
        <taxon>Archaea</taxon>
        <taxon>Methanobacteriati</taxon>
        <taxon>Methanobacteriota</taxon>
        <taxon>Stenosarchaea group</taxon>
        <taxon>Halobacteria</taxon>
        <taxon>Halobacteriales</taxon>
        <taxon>Natronomonadaceae</taxon>
        <taxon>Haloglomus</taxon>
    </lineage>
</organism>
<dbReference type="EMBL" id="QMDX01000007">
    <property type="protein sequence ID" value="TSD13577.1"/>
    <property type="molecule type" value="Genomic_DNA"/>
</dbReference>
<protein>
    <submittedName>
        <fullName evidence="1">Uncharacterized protein</fullName>
    </submittedName>
</protein>
<sequence length="69" mass="7155">MRIVAGRPPERGQTYAAQDTGNGRKIAAAYALRAAGVGAGELDDPDPRPCAPVEGTAAIEFSVEDLLDD</sequence>
<dbReference type="AlphaFoldDB" id="A0A554N849"/>